<name>A0A7D6Z6H4_9NOCA</name>
<evidence type="ECO:0000313" key="2">
    <source>
        <dbReference type="EMBL" id="QLY27968.1"/>
    </source>
</evidence>
<dbReference type="EMBL" id="CP059399">
    <property type="protein sequence ID" value="QLY27968.1"/>
    <property type="molecule type" value="Genomic_DNA"/>
</dbReference>
<dbReference type="RefSeq" id="WP_181579176.1">
    <property type="nucleotide sequence ID" value="NZ_CP059399.1"/>
</dbReference>
<accession>A0A7D6Z6H4</accession>
<feature type="compositionally biased region" description="Basic and acidic residues" evidence="1">
    <location>
        <begin position="1"/>
        <end position="13"/>
    </location>
</feature>
<sequence>MAHKQEPQDKDTRTPLADYTGEELAAEITRRLHDAAKAMNTPYGNRATGQTQDW</sequence>
<keyword evidence="3" id="KW-1185">Reference proteome</keyword>
<gene>
    <name evidence="2" type="ORF">H0264_21360</name>
</gene>
<dbReference type="Proteomes" id="UP000515512">
    <property type="component" value="Chromosome"/>
</dbReference>
<evidence type="ECO:0000313" key="3">
    <source>
        <dbReference type="Proteomes" id="UP000515512"/>
    </source>
</evidence>
<feature type="region of interest" description="Disordered" evidence="1">
    <location>
        <begin position="1"/>
        <end position="22"/>
    </location>
</feature>
<reference evidence="2 3" key="1">
    <citation type="submission" date="2020-07" db="EMBL/GenBank/DDBJ databases">
        <authorList>
            <person name="Zhuang K."/>
            <person name="Ran Y."/>
        </authorList>
    </citation>
    <scope>NUCLEOTIDE SEQUENCE [LARGE SCALE GENOMIC DNA]</scope>
    <source>
        <strain evidence="2 3">WCH-YHL-001</strain>
    </source>
</reference>
<dbReference type="AlphaFoldDB" id="A0A7D6Z6H4"/>
<dbReference type="KEGG" id="nhu:H0264_21360"/>
<proteinExistence type="predicted"/>
<protein>
    <submittedName>
        <fullName evidence="2">Uncharacterized protein</fullName>
    </submittedName>
</protein>
<organism evidence="2 3">
    <name type="scientific">Nocardia huaxiensis</name>
    <dbReference type="NCBI Taxonomy" id="2755382"/>
    <lineage>
        <taxon>Bacteria</taxon>
        <taxon>Bacillati</taxon>
        <taxon>Actinomycetota</taxon>
        <taxon>Actinomycetes</taxon>
        <taxon>Mycobacteriales</taxon>
        <taxon>Nocardiaceae</taxon>
        <taxon>Nocardia</taxon>
    </lineage>
</organism>
<evidence type="ECO:0000256" key="1">
    <source>
        <dbReference type="SAM" id="MobiDB-lite"/>
    </source>
</evidence>